<dbReference type="RefSeq" id="WP_284249785.1">
    <property type="nucleotide sequence ID" value="NZ_BSUM01000001.1"/>
</dbReference>
<dbReference type="GO" id="GO:0003700">
    <property type="term" value="F:DNA-binding transcription factor activity"/>
    <property type="evidence" value="ECO:0007669"/>
    <property type="project" value="InterPro"/>
</dbReference>
<keyword evidence="10" id="KW-0804">Transcription</keyword>
<dbReference type="InterPro" id="IPR002481">
    <property type="entry name" value="FUR"/>
</dbReference>
<dbReference type="InterPro" id="IPR036388">
    <property type="entry name" value="WH-like_DNA-bd_sf"/>
</dbReference>
<evidence type="ECO:0000256" key="7">
    <source>
        <dbReference type="ARBA" id="ARBA00022833"/>
    </source>
</evidence>
<evidence type="ECO:0000256" key="11">
    <source>
        <dbReference type="PIRSR" id="PIRSR602481-1"/>
    </source>
</evidence>
<feature type="binding site" evidence="12">
    <location>
        <position position="76"/>
    </location>
    <ligand>
        <name>Fe cation</name>
        <dbReference type="ChEBI" id="CHEBI:24875"/>
    </ligand>
</feature>
<keyword evidence="4" id="KW-0963">Cytoplasm</keyword>
<evidence type="ECO:0000313" key="14">
    <source>
        <dbReference type="Proteomes" id="UP001157161"/>
    </source>
</evidence>
<organism evidence="13 14">
    <name type="scientific">Litorihabitans aurantiacus</name>
    <dbReference type="NCBI Taxonomy" id="1930061"/>
    <lineage>
        <taxon>Bacteria</taxon>
        <taxon>Bacillati</taxon>
        <taxon>Actinomycetota</taxon>
        <taxon>Actinomycetes</taxon>
        <taxon>Micrococcales</taxon>
        <taxon>Beutenbergiaceae</taxon>
        <taxon>Litorihabitans</taxon>
    </lineage>
</organism>
<dbReference type="FunFam" id="1.10.10.10:FF:000459">
    <property type="entry name" value="Ferric uptake regulation protein"/>
    <property type="match status" value="1"/>
</dbReference>
<dbReference type="InterPro" id="IPR043135">
    <property type="entry name" value="Fur_C"/>
</dbReference>
<feature type="binding site" evidence="11">
    <location>
        <position position="82"/>
    </location>
    <ligand>
        <name>Zn(2+)</name>
        <dbReference type="ChEBI" id="CHEBI:29105"/>
    </ligand>
</feature>
<keyword evidence="6 11" id="KW-0479">Metal-binding</keyword>
<dbReference type="GO" id="GO:0005829">
    <property type="term" value="C:cytosol"/>
    <property type="evidence" value="ECO:0007669"/>
    <property type="project" value="TreeGrafter"/>
</dbReference>
<evidence type="ECO:0000313" key="13">
    <source>
        <dbReference type="EMBL" id="GMA30978.1"/>
    </source>
</evidence>
<dbReference type="AlphaFoldDB" id="A0AA37UHQ9"/>
<proteinExistence type="inferred from homology"/>
<feature type="binding site" evidence="11">
    <location>
        <position position="122"/>
    </location>
    <ligand>
        <name>Zn(2+)</name>
        <dbReference type="ChEBI" id="CHEBI:29105"/>
    </ligand>
</feature>
<dbReference type="GO" id="GO:1900376">
    <property type="term" value="P:regulation of secondary metabolite biosynthetic process"/>
    <property type="evidence" value="ECO:0007669"/>
    <property type="project" value="TreeGrafter"/>
</dbReference>
<comment type="cofactor">
    <cofactor evidence="12">
        <name>Mn(2+)</name>
        <dbReference type="ChEBI" id="CHEBI:29035"/>
    </cofactor>
    <cofactor evidence="12">
        <name>Fe(2+)</name>
        <dbReference type="ChEBI" id="CHEBI:29033"/>
    </cofactor>
    <text evidence="12">Binds 1 Mn(2+) or Fe(2+) ion per subunit.</text>
</comment>
<dbReference type="CDD" id="cd07153">
    <property type="entry name" value="Fur_like"/>
    <property type="match status" value="1"/>
</dbReference>
<comment type="caution">
    <text evidence="13">The sequence shown here is derived from an EMBL/GenBank/DDBJ whole genome shotgun (WGS) entry which is preliminary data.</text>
</comment>
<evidence type="ECO:0000256" key="2">
    <source>
        <dbReference type="ARBA" id="ARBA00007957"/>
    </source>
</evidence>
<feature type="binding site" evidence="11">
    <location>
        <position position="125"/>
    </location>
    <ligand>
        <name>Zn(2+)</name>
        <dbReference type="ChEBI" id="CHEBI:29105"/>
    </ligand>
</feature>
<feature type="binding site" evidence="12">
    <location>
        <position position="114"/>
    </location>
    <ligand>
        <name>Fe cation</name>
        <dbReference type="ChEBI" id="CHEBI:24875"/>
    </ligand>
</feature>
<comment type="subunit">
    <text evidence="3">Homodimer.</text>
</comment>
<keyword evidence="12" id="KW-0408">Iron</keyword>
<keyword evidence="14" id="KW-1185">Reference proteome</keyword>
<comment type="cofactor">
    <cofactor evidence="11">
        <name>Zn(2+)</name>
        <dbReference type="ChEBI" id="CHEBI:29105"/>
    </cofactor>
    <text evidence="11">Binds 1 zinc ion per subunit.</text>
</comment>
<dbReference type="Proteomes" id="UP001157161">
    <property type="component" value="Unassembled WGS sequence"/>
</dbReference>
<feature type="binding site" evidence="11">
    <location>
        <position position="85"/>
    </location>
    <ligand>
        <name>Zn(2+)</name>
        <dbReference type="ChEBI" id="CHEBI:29105"/>
    </ligand>
</feature>
<evidence type="ECO:0000256" key="12">
    <source>
        <dbReference type="PIRSR" id="PIRSR602481-2"/>
    </source>
</evidence>
<dbReference type="GO" id="GO:0000976">
    <property type="term" value="F:transcription cis-regulatory region binding"/>
    <property type="evidence" value="ECO:0007669"/>
    <property type="project" value="TreeGrafter"/>
</dbReference>
<dbReference type="InterPro" id="IPR036390">
    <property type="entry name" value="WH_DNA-bd_sf"/>
</dbReference>
<dbReference type="PANTHER" id="PTHR33202">
    <property type="entry name" value="ZINC UPTAKE REGULATION PROTEIN"/>
    <property type="match status" value="1"/>
</dbReference>
<dbReference type="Gene3D" id="1.10.10.10">
    <property type="entry name" value="Winged helix-like DNA-binding domain superfamily/Winged helix DNA-binding domain"/>
    <property type="match status" value="1"/>
</dbReference>
<evidence type="ECO:0000256" key="9">
    <source>
        <dbReference type="ARBA" id="ARBA00023125"/>
    </source>
</evidence>
<accession>A0AA37UHQ9</accession>
<evidence type="ECO:0000256" key="6">
    <source>
        <dbReference type="ARBA" id="ARBA00022723"/>
    </source>
</evidence>
<evidence type="ECO:0000256" key="4">
    <source>
        <dbReference type="ARBA" id="ARBA00022490"/>
    </source>
</evidence>
<reference evidence="13" key="1">
    <citation type="journal article" date="2014" name="Int. J. Syst. Evol. Microbiol.">
        <title>Complete genome sequence of Corynebacterium casei LMG S-19264T (=DSM 44701T), isolated from a smear-ripened cheese.</title>
        <authorList>
            <consortium name="US DOE Joint Genome Institute (JGI-PGF)"/>
            <person name="Walter F."/>
            <person name="Albersmeier A."/>
            <person name="Kalinowski J."/>
            <person name="Ruckert C."/>
        </authorList>
    </citation>
    <scope>NUCLEOTIDE SEQUENCE</scope>
    <source>
        <strain evidence="13">NBRC 112290</strain>
    </source>
</reference>
<sequence length="129" mass="14377">MQRTTRQRTAVAELLDDSEQFRSAQEVHRMLADRGESVGLATVYRTLQALADVGEVDSLRGPDGEVRYRRCDQRSHHHHLVCRRCGTAVELDAAAVEEWSGRIASQHGFTDVEHTIELFGLCAACSARA</sequence>
<evidence type="ECO:0000256" key="3">
    <source>
        <dbReference type="ARBA" id="ARBA00011738"/>
    </source>
</evidence>
<name>A0AA37UHQ9_9MICO</name>
<dbReference type="GO" id="GO:0008270">
    <property type="term" value="F:zinc ion binding"/>
    <property type="evidence" value="ECO:0007669"/>
    <property type="project" value="TreeGrafter"/>
</dbReference>
<evidence type="ECO:0000256" key="10">
    <source>
        <dbReference type="ARBA" id="ARBA00023163"/>
    </source>
</evidence>
<comment type="subcellular location">
    <subcellularLocation>
        <location evidence="1">Cytoplasm</location>
    </subcellularLocation>
</comment>
<reference evidence="13" key="2">
    <citation type="submission" date="2023-02" db="EMBL/GenBank/DDBJ databases">
        <authorList>
            <person name="Sun Q."/>
            <person name="Mori K."/>
        </authorList>
    </citation>
    <scope>NUCLEOTIDE SEQUENCE</scope>
    <source>
        <strain evidence="13">NBRC 112290</strain>
    </source>
</reference>
<keyword evidence="5" id="KW-0678">Repressor</keyword>
<evidence type="ECO:0000256" key="1">
    <source>
        <dbReference type="ARBA" id="ARBA00004496"/>
    </source>
</evidence>
<dbReference type="Gene3D" id="3.30.1490.190">
    <property type="match status" value="1"/>
</dbReference>
<dbReference type="PANTHER" id="PTHR33202:SF2">
    <property type="entry name" value="FERRIC UPTAKE REGULATION PROTEIN"/>
    <property type="match status" value="1"/>
</dbReference>
<keyword evidence="7 11" id="KW-0862">Zinc</keyword>
<evidence type="ECO:0000256" key="8">
    <source>
        <dbReference type="ARBA" id="ARBA00023015"/>
    </source>
</evidence>
<protein>
    <submittedName>
        <fullName evidence="13">Transcriptional repressor</fullName>
    </submittedName>
</protein>
<dbReference type="SUPFAM" id="SSF46785">
    <property type="entry name" value="Winged helix' DNA-binding domain"/>
    <property type="match status" value="1"/>
</dbReference>
<dbReference type="EMBL" id="BSUM01000001">
    <property type="protein sequence ID" value="GMA30978.1"/>
    <property type="molecule type" value="Genomic_DNA"/>
</dbReference>
<gene>
    <name evidence="13" type="ORF">GCM10025875_09700</name>
</gene>
<feature type="binding site" evidence="12">
    <location>
        <position position="97"/>
    </location>
    <ligand>
        <name>Fe cation</name>
        <dbReference type="ChEBI" id="CHEBI:24875"/>
    </ligand>
</feature>
<comment type="similarity">
    <text evidence="2">Belongs to the Fur family.</text>
</comment>
<evidence type="ECO:0000256" key="5">
    <source>
        <dbReference type="ARBA" id="ARBA00022491"/>
    </source>
</evidence>
<dbReference type="Pfam" id="PF01475">
    <property type="entry name" value="FUR"/>
    <property type="match status" value="1"/>
</dbReference>
<dbReference type="GO" id="GO:0045892">
    <property type="term" value="P:negative regulation of DNA-templated transcription"/>
    <property type="evidence" value="ECO:0007669"/>
    <property type="project" value="TreeGrafter"/>
</dbReference>
<keyword evidence="8" id="KW-0805">Transcription regulation</keyword>
<keyword evidence="9" id="KW-0238">DNA-binding</keyword>